<dbReference type="SUPFAM" id="SSF48452">
    <property type="entry name" value="TPR-like"/>
    <property type="match status" value="2"/>
</dbReference>
<evidence type="ECO:0000256" key="3">
    <source>
        <dbReference type="ARBA" id="ARBA00022737"/>
    </source>
</evidence>
<reference evidence="5" key="2">
    <citation type="journal article" date="2021" name="Syst. Appl. Microbiol.">
        <title>Roseomonas hellenica sp. nov., isolated from roots of wild-growing Alkanna tinctoria.</title>
        <authorList>
            <person name="Rat A."/>
            <person name="Naranjo H.D."/>
            <person name="Lebbe L."/>
            <person name="Cnockaert M."/>
            <person name="Krigas N."/>
            <person name="Grigoriadou K."/>
            <person name="Maloupa E."/>
            <person name="Willems A."/>
        </authorList>
    </citation>
    <scope>NUCLEOTIDE SEQUENCE</scope>
    <source>
        <strain evidence="5">LMG 31231</strain>
    </source>
</reference>
<name>A0A9X9WU96_9PROT</name>
<dbReference type="Gene3D" id="1.25.40.10">
    <property type="entry name" value="Tetratricopeptide repeat domain"/>
    <property type="match status" value="2"/>
</dbReference>
<evidence type="ECO:0000313" key="5">
    <source>
        <dbReference type="EMBL" id="MBR0670725.1"/>
    </source>
</evidence>
<evidence type="ECO:0000256" key="4">
    <source>
        <dbReference type="ARBA" id="ARBA00022803"/>
    </source>
</evidence>
<evidence type="ECO:0000256" key="1">
    <source>
        <dbReference type="ARBA" id="ARBA00005857"/>
    </source>
</evidence>
<dbReference type="PANTHER" id="PTHR16263">
    <property type="entry name" value="TETRATRICOPEPTIDE REPEAT PROTEIN 38"/>
    <property type="match status" value="1"/>
</dbReference>
<dbReference type="InterPro" id="IPR033891">
    <property type="entry name" value="TTC38"/>
</dbReference>
<proteinExistence type="inferred from homology"/>
<organism evidence="5 6">
    <name type="scientific">Neoroseomonas soli</name>
    <dbReference type="NCBI Taxonomy" id="1081025"/>
    <lineage>
        <taxon>Bacteria</taxon>
        <taxon>Pseudomonadati</taxon>
        <taxon>Pseudomonadota</taxon>
        <taxon>Alphaproteobacteria</taxon>
        <taxon>Acetobacterales</taxon>
        <taxon>Acetobacteraceae</taxon>
        <taxon>Neoroseomonas</taxon>
    </lineage>
</organism>
<evidence type="ECO:0000256" key="2">
    <source>
        <dbReference type="ARBA" id="ARBA00019992"/>
    </source>
</evidence>
<dbReference type="PANTHER" id="PTHR16263:SF4">
    <property type="entry name" value="TETRATRICOPEPTIDE REPEAT PROTEIN 38"/>
    <property type="match status" value="1"/>
</dbReference>
<accession>A0A9X9WU96</accession>
<keyword evidence="6" id="KW-1185">Reference proteome</keyword>
<reference evidence="5" key="1">
    <citation type="submission" date="2020-01" db="EMBL/GenBank/DDBJ databases">
        <authorList>
            <person name="Rat A."/>
        </authorList>
    </citation>
    <scope>NUCLEOTIDE SEQUENCE</scope>
    <source>
        <strain evidence="5">LMG 31231</strain>
    </source>
</reference>
<dbReference type="AlphaFoldDB" id="A0A9X9WU96"/>
<evidence type="ECO:0000313" key="6">
    <source>
        <dbReference type="Proteomes" id="UP001138751"/>
    </source>
</evidence>
<dbReference type="Proteomes" id="UP001138751">
    <property type="component" value="Unassembled WGS sequence"/>
</dbReference>
<dbReference type="RefSeq" id="WP_211861100.1">
    <property type="nucleotide sequence ID" value="NZ_JAAEDM010000010.1"/>
</dbReference>
<keyword evidence="3" id="KW-0677">Repeat</keyword>
<dbReference type="InterPro" id="IPR011990">
    <property type="entry name" value="TPR-like_helical_dom_sf"/>
</dbReference>
<protein>
    <recommendedName>
        <fullName evidence="2">Tetratricopeptide repeat protein 38</fullName>
    </recommendedName>
</protein>
<dbReference type="EMBL" id="JAAEDM010000010">
    <property type="protein sequence ID" value="MBR0670725.1"/>
    <property type="molecule type" value="Genomic_DNA"/>
</dbReference>
<keyword evidence="4" id="KW-0802">TPR repeat</keyword>
<sequence length="434" mass="47283">MLSDRYGLSMSTTSQASRDFYAEGCDCLLRLYPGALAAFEQAIESDPDFALPHAARARVLQLGGDMPGAQAAAARAAELAATQSERENSHAAVFVHLVNGRSAAALDAVRAHVAQWPRDALVASTAANQTGLIGTCGRAGREQEQLDFLAALAPHYEDDWWLDSHYALALSELGHWAEARRRVERSLARQPRNAAAAHSMAHLQYETGEPEASINFLYGWLAEYPRNGAFRGHLSWHLALALLGEQRVEEGFALFEDAFAAEEYPGPKVVKLMDAASYLWRVELAGHARNEALWRRVHEFAHQTFPRPGMAYADWHVALADAVAGDAEAAEARAQELSALAEAGRYPAGPGMAAIARAVAAFERKDYAAAIAALEPVLPERERFSGSRAQLDLLEFTLLKAYLDSGRLEEARRLLTTRRPGPRGVPVAGAETLH</sequence>
<comment type="caution">
    <text evidence="5">The sequence shown here is derived from an EMBL/GenBank/DDBJ whole genome shotgun (WGS) entry which is preliminary data.</text>
</comment>
<gene>
    <name evidence="5" type="ORF">GXW76_06045</name>
</gene>
<comment type="similarity">
    <text evidence="1">Belongs to the TTC38 family.</text>
</comment>